<evidence type="ECO:0000259" key="8">
    <source>
        <dbReference type="Pfam" id="PF01467"/>
    </source>
</evidence>
<reference evidence="9" key="1">
    <citation type="journal article" date="2015" name="Nature">
        <title>Complex archaea that bridge the gap between prokaryotes and eukaryotes.</title>
        <authorList>
            <person name="Spang A."/>
            <person name="Saw J.H."/>
            <person name="Jorgensen S.L."/>
            <person name="Zaremba-Niedzwiedzka K."/>
            <person name="Martijn J."/>
            <person name="Lind A.E."/>
            <person name="van Eijk R."/>
            <person name="Schleper C."/>
            <person name="Guy L."/>
            <person name="Ettema T.J."/>
        </authorList>
    </citation>
    <scope>NUCLEOTIDE SEQUENCE</scope>
</reference>
<proteinExistence type="inferred from homology"/>
<dbReference type="SUPFAM" id="SSF52374">
    <property type="entry name" value="Nucleotidylyl transferase"/>
    <property type="match status" value="1"/>
</dbReference>
<dbReference type="PANTHER" id="PTHR39321:SF3">
    <property type="entry name" value="PHOSPHOPANTETHEINE ADENYLYLTRANSFERASE"/>
    <property type="match status" value="1"/>
</dbReference>
<evidence type="ECO:0000256" key="2">
    <source>
        <dbReference type="ARBA" id="ARBA00022642"/>
    </source>
</evidence>
<dbReference type="InterPro" id="IPR004821">
    <property type="entry name" value="Cyt_trans-like"/>
</dbReference>
<dbReference type="NCBIfam" id="TIGR00482">
    <property type="entry name" value="nicotinate (nicotinamide) nucleotide adenylyltransferase"/>
    <property type="match status" value="1"/>
</dbReference>
<keyword evidence="4" id="KW-0548">Nucleotidyltransferase</keyword>
<gene>
    <name evidence="9" type="ORF">LCGC14_2150930</name>
</gene>
<comment type="pathway">
    <text evidence="1">Cofactor biosynthesis; NAD(+) biosynthesis.</text>
</comment>
<evidence type="ECO:0000256" key="6">
    <source>
        <dbReference type="ARBA" id="ARBA00022840"/>
    </source>
</evidence>
<keyword evidence="7" id="KW-0520">NAD</keyword>
<name>A0A0F9DVH3_9ZZZZ</name>
<dbReference type="HAMAP" id="MF_00244">
    <property type="entry name" value="NaMN_adenylyltr"/>
    <property type="match status" value="1"/>
</dbReference>
<protein>
    <recommendedName>
        <fullName evidence="8">Cytidyltransferase-like domain-containing protein</fullName>
    </recommendedName>
</protein>
<keyword evidence="5" id="KW-0547">Nucleotide-binding</keyword>
<evidence type="ECO:0000256" key="3">
    <source>
        <dbReference type="ARBA" id="ARBA00022679"/>
    </source>
</evidence>
<evidence type="ECO:0000256" key="4">
    <source>
        <dbReference type="ARBA" id="ARBA00022695"/>
    </source>
</evidence>
<sequence length="221" mass="25632">MHIGLFGGTFNPIHSGHIRASQEVKKAFSLDKIYLIPSALPPHKKQNGIAEAKYRLEMVRLSISTDPSLYISDVELNRSGPSYTIDTVLHFKSIFPKNDHLYLILGLDAFLEIDTWKSYRDLFLLASFIVMARPGVTYHRSNFKWNQLENYLKSKISRGYRFSAVKSGYVHDEKQTIYRFNTDFLDISSTNIRRRLKTGRSIRSLISKEVEDYIKTKGLYR</sequence>
<dbReference type="CDD" id="cd02165">
    <property type="entry name" value="NMNAT"/>
    <property type="match status" value="1"/>
</dbReference>
<feature type="domain" description="Cytidyltransferase-like" evidence="8">
    <location>
        <begin position="5"/>
        <end position="195"/>
    </location>
</feature>
<keyword evidence="2" id="KW-0662">Pyridine nucleotide biosynthesis</keyword>
<evidence type="ECO:0000256" key="1">
    <source>
        <dbReference type="ARBA" id="ARBA00004790"/>
    </source>
</evidence>
<dbReference type="GO" id="GO:0070566">
    <property type="term" value="F:adenylyltransferase activity"/>
    <property type="evidence" value="ECO:0007669"/>
    <property type="project" value="UniProtKB-ARBA"/>
</dbReference>
<organism evidence="9">
    <name type="scientific">marine sediment metagenome</name>
    <dbReference type="NCBI Taxonomy" id="412755"/>
    <lineage>
        <taxon>unclassified sequences</taxon>
        <taxon>metagenomes</taxon>
        <taxon>ecological metagenomes</taxon>
    </lineage>
</organism>
<dbReference type="PANTHER" id="PTHR39321">
    <property type="entry name" value="NICOTINATE-NUCLEOTIDE ADENYLYLTRANSFERASE-RELATED"/>
    <property type="match status" value="1"/>
</dbReference>
<evidence type="ECO:0000313" key="9">
    <source>
        <dbReference type="EMBL" id="KKL65843.1"/>
    </source>
</evidence>
<accession>A0A0F9DVH3</accession>
<dbReference type="InterPro" id="IPR005248">
    <property type="entry name" value="NadD/NMNAT"/>
</dbReference>
<dbReference type="Gene3D" id="3.40.50.620">
    <property type="entry name" value="HUPs"/>
    <property type="match status" value="1"/>
</dbReference>
<evidence type="ECO:0000256" key="5">
    <source>
        <dbReference type="ARBA" id="ARBA00022741"/>
    </source>
</evidence>
<evidence type="ECO:0000256" key="7">
    <source>
        <dbReference type="ARBA" id="ARBA00023027"/>
    </source>
</evidence>
<dbReference type="NCBIfam" id="TIGR00125">
    <property type="entry name" value="cyt_tran_rel"/>
    <property type="match status" value="1"/>
</dbReference>
<dbReference type="InterPro" id="IPR014729">
    <property type="entry name" value="Rossmann-like_a/b/a_fold"/>
</dbReference>
<dbReference type="NCBIfam" id="NF000840">
    <property type="entry name" value="PRK00071.1-3"/>
    <property type="match status" value="1"/>
</dbReference>
<dbReference type="EMBL" id="LAZR01027402">
    <property type="protein sequence ID" value="KKL65843.1"/>
    <property type="molecule type" value="Genomic_DNA"/>
</dbReference>
<dbReference type="UniPathway" id="UPA00253"/>
<keyword evidence="6" id="KW-0067">ATP-binding</keyword>
<dbReference type="Pfam" id="PF01467">
    <property type="entry name" value="CTP_transf_like"/>
    <property type="match status" value="1"/>
</dbReference>
<comment type="caution">
    <text evidence="9">The sequence shown here is derived from an EMBL/GenBank/DDBJ whole genome shotgun (WGS) entry which is preliminary data.</text>
</comment>
<dbReference type="AlphaFoldDB" id="A0A0F9DVH3"/>
<dbReference type="GO" id="GO:0009435">
    <property type="term" value="P:NAD+ biosynthetic process"/>
    <property type="evidence" value="ECO:0007669"/>
    <property type="project" value="UniProtKB-UniPathway"/>
</dbReference>
<dbReference type="GO" id="GO:0005524">
    <property type="term" value="F:ATP binding"/>
    <property type="evidence" value="ECO:0007669"/>
    <property type="project" value="UniProtKB-KW"/>
</dbReference>
<keyword evidence="3" id="KW-0808">Transferase</keyword>